<dbReference type="Gene3D" id="3.40.50.620">
    <property type="entry name" value="HUPs"/>
    <property type="match status" value="1"/>
</dbReference>
<dbReference type="CDD" id="cd01991">
    <property type="entry name" value="Asn_synthase_B_C"/>
    <property type="match status" value="1"/>
</dbReference>
<feature type="active site" description="For GATase activity" evidence="8">
    <location>
        <position position="2"/>
    </location>
</feature>
<evidence type="ECO:0000256" key="7">
    <source>
        <dbReference type="ARBA" id="ARBA00048741"/>
    </source>
</evidence>
<evidence type="ECO:0000256" key="6">
    <source>
        <dbReference type="ARBA" id="ARBA00022962"/>
    </source>
</evidence>
<evidence type="ECO:0000256" key="4">
    <source>
        <dbReference type="ARBA" id="ARBA00022741"/>
    </source>
</evidence>
<evidence type="ECO:0000256" key="3">
    <source>
        <dbReference type="ARBA" id="ARBA00012737"/>
    </source>
</evidence>
<dbReference type="GO" id="GO:0004066">
    <property type="term" value="F:asparagine synthase (glutamine-hydrolyzing) activity"/>
    <property type="evidence" value="ECO:0007669"/>
    <property type="project" value="UniProtKB-EC"/>
</dbReference>
<comment type="pathway">
    <text evidence="1">Amino-acid biosynthesis; L-asparagine biosynthesis; L-asparagine from L-aspartate (L-Gln route): step 1/1.</text>
</comment>
<feature type="binding site" evidence="9">
    <location>
        <position position="99"/>
    </location>
    <ligand>
        <name>L-glutamine</name>
        <dbReference type="ChEBI" id="CHEBI:58359"/>
    </ligand>
</feature>
<dbReference type="Proteomes" id="UP000184108">
    <property type="component" value="Unassembled WGS sequence"/>
</dbReference>
<dbReference type="EMBL" id="FQVE01000008">
    <property type="protein sequence ID" value="SHG80313.1"/>
    <property type="molecule type" value="Genomic_DNA"/>
</dbReference>
<comment type="catalytic activity">
    <reaction evidence="7">
        <text>L-aspartate + L-glutamine + ATP + H2O = L-asparagine + L-glutamate + AMP + diphosphate + H(+)</text>
        <dbReference type="Rhea" id="RHEA:12228"/>
        <dbReference type="ChEBI" id="CHEBI:15377"/>
        <dbReference type="ChEBI" id="CHEBI:15378"/>
        <dbReference type="ChEBI" id="CHEBI:29985"/>
        <dbReference type="ChEBI" id="CHEBI:29991"/>
        <dbReference type="ChEBI" id="CHEBI:30616"/>
        <dbReference type="ChEBI" id="CHEBI:33019"/>
        <dbReference type="ChEBI" id="CHEBI:58048"/>
        <dbReference type="ChEBI" id="CHEBI:58359"/>
        <dbReference type="ChEBI" id="CHEBI:456215"/>
        <dbReference type="EC" id="6.3.5.4"/>
    </reaction>
</comment>
<dbReference type="InterPro" id="IPR014729">
    <property type="entry name" value="Rossmann-like_a/b/a_fold"/>
</dbReference>
<keyword evidence="8" id="KW-0028">Amino-acid biosynthesis</keyword>
<dbReference type="PIRSF" id="PIRSF001589">
    <property type="entry name" value="Asn_synthetase_glu-h"/>
    <property type="match status" value="1"/>
</dbReference>
<dbReference type="InterPro" id="IPR051786">
    <property type="entry name" value="ASN_synthetase/amidase"/>
</dbReference>
<dbReference type="InterPro" id="IPR029055">
    <property type="entry name" value="Ntn_hydrolases_N"/>
</dbReference>
<protein>
    <recommendedName>
        <fullName evidence="3">asparagine synthase (glutamine-hydrolyzing)</fullName>
        <ecNumber evidence="3">6.3.5.4</ecNumber>
    </recommendedName>
</protein>
<evidence type="ECO:0000313" key="12">
    <source>
        <dbReference type="Proteomes" id="UP000184108"/>
    </source>
</evidence>
<dbReference type="CDD" id="cd00712">
    <property type="entry name" value="AsnB"/>
    <property type="match status" value="1"/>
</dbReference>
<dbReference type="EC" id="6.3.5.4" evidence="3"/>
<dbReference type="GO" id="GO:0005524">
    <property type="term" value="F:ATP binding"/>
    <property type="evidence" value="ECO:0007669"/>
    <property type="project" value="UniProtKB-KW"/>
</dbReference>
<gene>
    <name evidence="11" type="ORF">SAMN02787073_4844</name>
</gene>
<keyword evidence="8" id="KW-0061">Asparagine biosynthesis</keyword>
<evidence type="ECO:0000256" key="8">
    <source>
        <dbReference type="PIRSR" id="PIRSR001589-1"/>
    </source>
</evidence>
<dbReference type="PANTHER" id="PTHR43284">
    <property type="entry name" value="ASPARAGINE SYNTHETASE (GLUTAMINE-HYDROLYZING)"/>
    <property type="match status" value="1"/>
</dbReference>
<dbReference type="AlphaFoldDB" id="A0A1M5MU39"/>
<dbReference type="Gene3D" id="3.60.20.10">
    <property type="entry name" value="Glutamine Phosphoribosylpyrophosphate, subunit 1, domain 1"/>
    <property type="match status" value="1"/>
</dbReference>
<reference evidence="12" key="1">
    <citation type="submission" date="2016-11" db="EMBL/GenBank/DDBJ databases">
        <authorList>
            <person name="Varghese N."/>
            <person name="Submissions S."/>
        </authorList>
    </citation>
    <scope>NUCLEOTIDE SEQUENCE [LARGE SCALE GENOMIC DNA]</scope>
    <source>
        <strain evidence="12">YR203</strain>
    </source>
</reference>
<evidence type="ECO:0000256" key="9">
    <source>
        <dbReference type="PIRSR" id="PIRSR001589-2"/>
    </source>
</evidence>
<evidence type="ECO:0000313" key="11">
    <source>
        <dbReference type="EMBL" id="SHG80313.1"/>
    </source>
</evidence>
<dbReference type="RefSeq" id="WP_073175579.1">
    <property type="nucleotide sequence ID" value="NZ_FQVE01000008.1"/>
</dbReference>
<dbReference type="PROSITE" id="PS51278">
    <property type="entry name" value="GATASE_TYPE_2"/>
    <property type="match status" value="1"/>
</dbReference>
<keyword evidence="4 9" id="KW-0547">Nucleotide-binding</keyword>
<accession>A0A1M5MU39</accession>
<dbReference type="SUPFAM" id="SSF56235">
    <property type="entry name" value="N-terminal nucleophile aminohydrolases (Ntn hydrolases)"/>
    <property type="match status" value="1"/>
</dbReference>
<feature type="binding site" evidence="9">
    <location>
        <position position="295"/>
    </location>
    <ligand>
        <name>ATP</name>
        <dbReference type="ChEBI" id="CHEBI:30616"/>
    </ligand>
</feature>
<name>A0A1M5MU39_9FLAO</name>
<feature type="domain" description="Glutamine amidotransferase type-2" evidence="10">
    <location>
        <begin position="2"/>
        <end position="212"/>
    </location>
</feature>
<sequence length="604" mass="70725">MCGIAGIVYKNHTMVKEEALRMMTDKMSHRGPDAEGFFIKENLGLGHRRLSIIDTSESANQPFFLDDKHVMVFNGAIYNYIELRKELENYGYLFKSASDTEVLIASYDYWGEECIKKFNGMWSFVIFDSVKNKLFCSRDRFGIKPFYYFVDDSQFIFASEIKPILEIQKVEEVNTKVLLEYLIVNMSEQSEQTFFKNILKLPASHNLIYDLKQHSISIYKYYDIEFKKDINDLNLEEAGEVFEKEFEKSIKLRLRSDVKIGTALSGGLDSAYVAAIANKILAEEENYEKLTAITVGSIDEASDESKLSDITARALGIKHDVVTPKSKEFHHTFEEVIFKHEEPFGGISVYMQKFLMKEANGLGIKVLLDGQGADEILLGYKSYAVAYMKNQNLYQKIKQLHKIKKHYSISLLEAGGMYLYFSLFFMRKLRLKMRGDILKKQYSDLIDFKKIKGVTKSYKDIFELQKSEIFRDLLPELLKWEDKNSMSYSIESRLPFLDYNFVEVCLSINNKFKIKNGWSKYILRKRLEKYLPDQITYSTRKIGFDAPTEHWWPRSQNIIETINNSKIIQEISKKKFNFINDRSLEWRLYNIAVWEKLYNMTIEK</sequence>
<evidence type="ECO:0000256" key="5">
    <source>
        <dbReference type="ARBA" id="ARBA00022840"/>
    </source>
</evidence>
<dbReference type="Pfam" id="PF00733">
    <property type="entry name" value="Asn_synthase"/>
    <property type="match status" value="1"/>
</dbReference>
<keyword evidence="6 8" id="KW-0315">Glutamine amidotransferase</keyword>
<organism evidence="11 12">
    <name type="scientific">Chryseobacterium vrystaatense</name>
    <dbReference type="NCBI Taxonomy" id="307480"/>
    <lineage>
        <taxon>Bacteria</taxon>
        <taxon>Pseudomonadati</taxon>
        <taxon>Bacteroidota</taxon>
        <taxon>Flavobacteriia</taxon>
        <taxon>Flavobacteriales</taxon>
        <taxon>Weeksellaceae</taxon>
        <taxon>Chryseobacterium group</taxon>
        <taxon>Chryseobacterium</taxon>
    </lineage>
</organism>
<dbReference type="InterPro" id="IPR017932">
    <property type="entry name" value="GATase_2_dom"/>
</dbReference>
<dbReference type="GO" id="GO:0006529">
    <property type="term" value="P:asparagine biosynthetic process"/>
    <property type="evidence" value="ECO:0007669"/>
    <property type="project" value="UniProtKB-KW"/>
</dbReference>
<proteinExistence type="inferred from homology"/>
<dbReference type="NCBIfam" id="TIGR01536">
    <property type="entry name" value="asn_synth_AEB"/>
    <property type="match status" value="1"/>
</dbReference>
<keyword evidence="5 9" id="KW-0067">ATP-binding</keyword>
<dbReference type="InterPro" id="IPR033738">
    <property type="entry name" value="AsnB_N"/>
</dbReference>
<dbReference type="InterPro" id="IPR006426">
    <property type="entry name" value="Asn_synth_AEB"/>
</dbReference>
<evidence type="ECO:0000256" key="2">
    <source>
        <dbReference type="ARBA" id="ARBA00005752"/>
    </source>
</evidence>
<dbReference type="InterPro" id="IPR001962">
    <property type="entry name" value="Asn_synthase"/>
</dbReference>
<dbReference type="Pfam" id="PF13537">
    <property type="entry name" value="GATase_7"/>
    <property type="match status" value="1"/>
</dbReference>
<evidence type="ECO:0000259" key="10">
    <source>
        <dbReference type="PROSITE" id="PS51278"/>
    </source>
</evidence>
<evidence type="ECO:0000256" key="1">
    <source>
        <dbReference type="ARBA" id="ARBA00005187"/>
    </source>
</evidence>
<comment type="similarity">
    <text evidence="2">Belongs to the asparagine synthetase family.</text>
</comment>
<dbReference type="PANTHER" id="PTHR43284:SF1">
    <property type="entry name" value="ASPARAGINE SYNTHETASE"/>
    <property type="match status" value="1"/>
</dbReference>
<dbReference type="SUPFAM" id="SSF52402">
    <property type="entry name" value="Adenine nucleotide alpha hydrolases-like"/>
    <property type="match status" value="1"/>
</dbReference>